<dbReference type="AlphaFoldDB" id="A0A2Z6NGM2"/>
<feature type="domain" description="Transposase (putative) gypsy type" evidence="3">
    <location>
        <begin position="65"/>
        <end position="120"/>
    </location>
</feature>
<feature type="region of interest" description="Disordered" evidence="2">
    <location>
        <begin position="305"/>
        <end position="331"/>
    </location>
</feature>
<dbReference type="Pfam" id="PF04195">
    <property type="entry name" value="Transposase_28"/>
    <property type="match status" value="1"/>
</dbReference>
<evidence type="ECO:0000313" key="4">
    <source>
        <dbReference type="EMBL" id="GAU43738.1"/>
    </source>
</evidence>
<proteinExistence type="predicted"/>
<sequence length="580" mass="64193">MEVSSRFTFDESVSALRQVVSFASDRNERRLIMEHVALYEYVTTARAQEPHYFYMYTNVLQILRFHLPFMPFQCQILRTMNVAPNQLHPNSWAFVRAFEIVCESLELVPTVGSFFCFSQVKNASSSSLVSLSSQPNQGRFILYASNFKNYRDTFVRFRGAEGFSELMFDASGKPLFPHYWTSAPRLIKGTLVGRLNEYERKVVQYLTHSGVMGSYDLITRELTPQSLGDYIGSMSGLTPEERMAFVKQARTDKAKAAAAAAKVDPLSQLVVEEKKTKVPKRKAEDDGGRVSMKVPGRRGVVVVDDEEEEEEHVSPLKKKPTRTKVGQATLTGGSNMADLASQEKEGTPIVCCGANPNVKGKGKKVSTPGFLSPELDSLALMDEIFERYDDPTTLKDVSAHDLGKRAMDNMIRGALLSYFIATHQELALLEAEKNTKSSDEGMAALTKEFSEERAKLEEKLKLAEEGLESEVAKAVKAKKDAWAKDKEALAGEINALKEKLASTTKERDVAAARAKKADELEGKVATLQSDLGAQYDEGFQYALAQVKIAFPEADPSILSQLDALTQIVNGKLVPCASPSS</sequence>
<evidence type="ECO:0000256" key="2">
    <source>
        <dbReference type="SAM" id="MobiDB-lite"/>
    </source>
</evidence>
<evidence type="ECO:0000256" key="1">
    <source>
        <dbReference type="SAM" id="Coils"/>
    </source>
</evidence>
<dbReference type="EMBL" id="DF973991">
    <property type="protein sequence ID" value="GAU43738.1"/>
    <property type="molecule type" value="Genomic_DNA"/>
</dbReference>
<dbReference type="Proteomes" id="UP000242715">
    <property type="component" value="Unassembled WGS sequence"/>
</dbReference>
<accession>A0A2Z6NGM2</accession>
<organism evidence="4 5">
    <name type="scientific">Trifolium subterraneum</name>
    <name type="common">Subterranean clover</name>
    <dbReference type="NCBI Taxonomy" id="3900"/>
    <lineage>
        <taxon>Eukaryota</taxon>
        <taxon>Viridiplantae</taxon>
        <taxon>Streptophyta</taxon>
        <taxon>Embryophyta</taxon>
        <taxon>Tracheophyta</taxon>
        <taxon>Spermatophyta</taxon>
        <taxon>Magnoliopsida</taxon>
        <taxon>eudicotyledons</taxon>
        <taxon>Gunneridae</taxon>
        <taxon>Pentapetalae</taxon>
        <taxon>rosids</taxon>
        <taxon>fabids</taxon>
        <taxon>Fabales</taxon>
        <taxon>Fabaceae</taxon>
        <taxon>Papilionoideae</taxon>
        <taxon>50 kb inversion clade</taxon>
        <taxon>NPAAA clade</taxon>
        <taxon>Hologalegina</taxon>
        <taxon>IRL clade</taxon>
        <taxon>Trifolieae</taxon>
        <taxon>Trifolium</taxon>
    </lineage>
</organism>
<keyword evidence="1" id="KW-0175">Coiled coil</keyword>
<keyword evidence="5" id="KW-1185">Reference proteome</keyword>
<evidence type="ECO:0000259" key="3">
    <source>
        <dbReference type="Pfam" id="PF04195"/>
    </source>
</evidence>
<dbReference type="OrthoDB" id="1436780at2759"/>
<gene>
    <name evidence="4" type="ORF">TSUD_365870</name>
</gene>
<name>A0A2Z6NGM2_TRISU</name>
<reference evidence="5" key="1">
    <citation type="journal article" date="2017" name="Front. Plant Sci.">
        <title>Climate Clever Clovers: New Paradigm to Reduce the Environmental Footprint of Ruminants by Breeding Low Methanogenic Forages Utilizing Haplotype Variation.</title>
        <authorList>
            <person name="Kaur P."/>
            <person name="Appels R."/>
            <person name="Bayer P.E."/>
            <person name="Keeble-Gagnere G."/>
            <person name="Wang J."/>
            <person name="Hirakawa H."/>
            <person name="Shirasawa K."/>
            <person name="Vercoe P."/>
            <person name="Stefanova K."/>
            <person name="Durmic Z."/>
            <person name="Nichols P."/>
            <person name="Revell C."/>
            <person name="Isobe S.N."/>
            <person name="Edwards D."/>
            <person name="Erskine W."/>
        </authorList>
    </citation>
    <scope>NUCLEOTIDE SEQUENCE [LARGE SCALE GENOMIC DNA]</scope>
    <source>
        <strain evidence="5">cv. Daliak</strain>
    </source>
</reference>
<feature type="coiled-coil region" evidence="1">
    <location>
        <begin position="446"/>
        <end position="513"/>
    </location>
</feature>
<protein>
    <recommendedName>
        <fullName evidence="3">Transposase (putative) gypsy type domain-containing protein</fullName>
    </recommendedName>
</protein>
<evidence type="ECO:0000313" key="5">
    <source>
        <dbReference type="Proteomes" id="UP000242715"/>
    </source>
</evidence>
<dbReference type="InterPro" id="IPR007321">
    <property type="entry name" value="Transposase_28"/>
</dbReference>